<feature type="transmembrane region" description="Helical" evidence="1">
    <location>
        <begin position="7"/>
        <end position="34"/>
    </location>
</feature>
<sequence>MRSAAKNLILILPLIWFVYVWCHFIFGIDLGLIVDVADNPDNTPANSSGGIIPIGLALFMLFLGTPVSFLAGSIYTGYKKHWRWFGAYAILGGIPVCVYFFGVTGANLGIL</sequence>
<dbReference type="Proteomes" id="UP000184608">
    <property type="component" value="Unassembled WGS sequence"/>
</dbReference>
<dbReference type="OrthoDB" id="5906809at2"/>
<dbReference type="RefSeq" id="WP_073603930.1">
    <property type="nucleotide sequence ID" value="NZ_FQXZ01000022.1"/>
</dbReference>
<evidence type="ECO:0000256" key="1">
    <source>
        <dbReference type="SAM" id="Phobius"/>
    </source>
</evidence>
<dbReference type="EMBL" id="FQXZ01000022">
    <property type="protein sequence ID" value="SHI18937.1"/>
    <property type="molecule type" value="Genomic_DNA"/>
</dbReference>
<proteinExistence type="predicted"/>
<keyword evidence="1" id="KW-1133">Transmembrane helix</keyword>
<organism evidence="2 3">
    <name type="scientific">Vibrio aerogenes CECT 7868</name>
    <dbReference type="NCBI Taxonomy" id="1216006"/>
    <lineage>
        <taxon>Bacteria</taxon>
        <taxon>Pseudomonadati</taxon>
        <taxon>Pseudomonadota</taxon>
        <taxon>Gammaproteobacteria</taxon>
        <taxon>Vibrionales</taxon>
        <taxon>Vibrionaceae</taxon>
        <taxon>Vibrio</taxon>
    </lineage>
</organism>
<feature type="transmembrane region" description="Helical" evidence="1">
    <location>
        <begin position="54"/>
        <end position="75"/>
    </location>
</feature>
<evidence type="ECO:0000313" key="2">
    <source>
        <dbReference type="EMBL" id="SHI18937.1"/>
    </source>
</evidence>
<reference evidence="2 3" key="1">
    <citation type="submission" date="2016-11" db="EMBL/GenBank/DDBJ databases">
        <authorList>
            <person name="Jaros S."/>
            <person name="Januszkiewicz K."/>
            <person name="Wedrychowicz H."/>
        </authorList>
    </citation>
    <scope>NUCLEOTIDE SEQUENCE [LARGE SCALE GENOMIC DNA]</scope>
    <source>
        <strain evidence="2 3">CECT 7868</strain>
    </source>
</reference>
<accession>A0A1M5Z3T7</accession>
<protein>
    <submittedName>
        <fullName evidence="2">Uncharacterized protein</fullName>
    </submittedName>
</protein>
<keyword evidence="3" id="KW-1185">Reference proteome</keyword>
<evidence type="ECO:0000313" key="3">
    <source>
        <dbReference type="Proteomes" id="UP000184608"/>
    </source>
</evidence>
<name>A0A1M5Z3T7_9VIBR</name>
<feature type="transmembrane region" description="Helical" evidence="1">
    <location>
        <begin position="87"/>
        <end position="110"/>
    </location>
</feature>
<keyword evidence="1" id="KW-0472">Membrane</keyword>
<keyword evidence="1" id="KW-0812">Transmembrane</keyword>
<gene>
    <name evidence="2" type="ORF">VA7868_02261</name>
</gene>
<dbReference type="AlphaFoldDB" id="A0A1M5Z3T7"/>